<dbReference type="Proteomes" id="UP000319576">
    <property type="component" value="Chromosome"/>
</dbReference>
<dbReference type="EMBL" id="CP036273">
    <property type="protein sequence ID" value="QDU19267.1"/>
    <property type="molecule type" value="Genomic_DNA"/>
</dbReference>
<dbReference type="Pfam" id="PF17164">
    <property type="entry name" value="DUF5122"/>
    <property type="match status" value="6"/>
</dbReference>
<keyword evidence="1" id="KW-0732">Signal</keyword>
<dbReference type="PANTHER" id="PTHR42754">
    <property type="entry name" value="ENDOGLUCANASE"/>
    <property type="match status" value="1"/>
</dbReference>
<dbReference type="Pfam" id="PF13517">
    <property type="entry name" value="FG-GAP_3"/>
    <property type="match status" value="1"/>
</dbReference>
<keyword evidence="3" id="KW-1185">Reference proteome</keyword>
<protein>
    <submittedName>
        <fullName evidence="2">FG-GAP repeat protein</fullName>
    </submittedName>
</protein>
<evidence type="ECO:0000313" key="2">
    <source>
        <dbReference type="EMBL" id="QDU19267.1"/>
    </source>
</evidence>
<dbReference type="SUPFAM" id="SSF69318">
    <property type="entry name" value="Integrin alpha N-terminal domain"/>
    <property type="match status" value="2"/>
</dbReference>
<dbReference type="PANTHER" id="PTHR42754:SF1">
    <property type="entry name" value="LIPOPROTEIN"/>
    <property type="match status" value="1"/>
</dbReference>
<gene>
    <name evidence="2" type="ORF">ETAA1_11730</name>
</gene>
<evidence type="ECO:0000313" key="3">
    <source>
        <dbReference type="Proteomes" id="UP000319576"/>
    </source>
</evidence>
<reference evidence="2 3" key="1">
    <citation type="submission" date="2019-02" db="EMBL/GenBank/DDBJ databases">
        <title>Deep-cultivation of Planctomycetes and their phenomic and genomic characterization uncovers novel biology.</title>
        <authorList>
            <person name="Wiegand S."/>
            <person name="Jogler M."/>
            <person name="Boedeker C."/>
            <person name="Pinto D."/>
            <person name="Vollmers J."/>
            <person name="Rivas-Marin E."/>
            <person name="Kohn T."/>
            <person name="Peeters S.H."/>
            <person name="Heuer A."/>
            <person name="Rast P."/>
            <person name="Oberbeckmann S."/>
            <person name="Bunk B."/>
            <person name="Jeske O."/>
            <person name="Meyerdierks A."/>
            <person name="Storesund J.E."/>
            <person name="Kallscheuer N."/>
            <person name="Luecker S."/>
            <person name="Lage O.M."/>
            <person name="Pohl T."/>
            <person name="Merkel B.J."/>
            <person name="Hornburger P."/>
            <person name="Mueller R.-W."/>
            <person name="Bruemmer F."/>
            <person name="Labrenz M."/>
            <person name="Spormann A.M."/>
            <person name="Op den Camp H."/>
            <person name="Overmann J."/>
            <person name="Amann R."/>
            <person name="Jetten M.S.M."/>
            <person name="Mascher T."/>
            <person name="Medema M.H."/>
            <person name="Devos D.P."/>
            <person name="Kaster A.-K."/>
            <person name="Ovreas L."/>
            <person name="Rohde M."/>
            <person name="Galperin M.Y."/>
            <person name="Jogler C."/>
        </authorList>
    </citation>
    <scope>NUCLEOTIDE SEQUENCE [LARGE SCALE GENOMIC DNA]</scope>
    <source>
        <strain evidence="2 3">ETA_A1</strain>
    </source>
</reference>
<dbReference type="InterPro" id="IPR028994">
    <property type="entry name" value="Integrin_alpha_N"/>
</dbReference>
<dbReference type="InterPro" id="IPR013517">
    <property type="entry name" value="FG-GAP"/>
</dbReference>
<sequence length="774" mass="75303">MTFSVLRPELLEAREVPALVGGLDPSFGTAGVATASFGGTDTAAAVAVQPDGKVVVVGTTSVNNDFAVARFNPDGTPDTTFAGTGRARFSSGGPGIPGGVDTATAVAVQPDGKIVVVGSTDVGGSIDFAVIRVLADGTGLDATFSGDGKLGIPFDLGGANADRATGVALQSDGKIVVVGSVQVSATDFDFGVVRLGADGTPDAAFDGDGRRTVAFNLGGDNDDRATGVAVAGDGSIVVGGYAEVAANVHDFAVARLSRAAGALDAAFDGDGRATVDFGGDDSAAAVAVRADGRVVLAGAVVGGGATDAGVAQLTAAGAADATFGTSGRLEFVFSTANSANPATGVALDSRGRVVVVGRTAATLAGPGNFGVARVLADGSALDPSFGTAGHVEVEVGGDDGATGVVLDANGRVVVAGSTSVDGNIAVARLIGSVEKGERVGVGGPTTGAAAVYAPDAAGALPNTATATLAAFGTTTANVRTAVGDYDGDGTDDTMLVTGPGVPIRVAVVSGKDDTTLLAAPFAPYTEEFSGGGFVAAGDFDLDGKAELVLTPDQGGGPRVVLYGRTTAGATVVKASFLGIDDANFRGGARAAVADVDGDGRPDLAVAAGFGGGPRVAVFAGRTILATPTRFVNDFFAFPGDDAVNLRNGAFVAAGDVTGDGFADLVFGGGPGGAPRVFILSGQLIASGNVAGAQAAPVANFFVANNATDRGGVRVAVADLDGDSKADVVAGSGEGSPAKVRAYLGKNVTSSVEPAAFQDLSLFGGGALAGGVFVG</sequence>
<dbReference type="OrthoDB" id="292220at2"/>
<dbReference type="NCBIfam" id="TIGR02608">
    <property type="entry name" value="delta_60_rpt"/>
    <property type="match status" value="7"/>
</dbReference>
<dbReference type="Gene3D" id="2.80.10.50">
    <property type="match status" value="4"/>
</dbReference>
<organism evidence="2 3">
    <name type="scientific">Urbifossiella limnaea</name>
    <dbReference type="NCBI Taxonomy" id="2528023"/>
    <lineage>
        <taxon>Bacteria</taxon>
        <taxon>Pseudomonadati</taxon>
        <taxon>Planctomycetota</taxon>
        <taxon>Planctomycetia</taxon>
        <taxon>Gemmatales</taxon>
        <taxon>Gemmataceae</taxon>
        <taxon>Urbifossiella</taxon>
    </lineage>
</organism>
<dbReference type="KEGG" id="uli:ETAA1_11730"/>
<proteinExistence type="predicted"/>
<dbReference type="RefSeq" id="WP_145235135.1">
    <property type="nucleotide sequence ID" value="NZ_CP036273.1"/>
</dbReference>
<dbReference type="Gene3D" id="2.130.10.130">
    <property type="entry name" value="Integrin alpha, N-terminal"/>
    <property type="match status" value="1"/>
</dbReference>
<accession>A0A517XP29</accession>
<name>A0A517XP29_9BACT</name>
<evidence type="ECO:0000256" key="1">
    <source>
        <dbReference type="ARBA" id="ARBA00022729"/>
    </source>
</evidence>
<dbReference type="InterPro" id="IPR013431">
    <property type="entry name" value="Delta_60_rpt"/>
</dbReference>
<dbReference type="SUPFAM" id="SSF75011">
    <property type="entry name" value="3-carboxy-cis,cis-mucoante lactonizing enzyme"/>
    <property type="match status" value="1"/>
</dbReference>
<dbReference type="AlphaFoldDB" id="A0A517XP29"/>